<evidence type="ECO:0000313" key="3">
    <source>
        <dbReference type="EMBL" id="KAF3455840.1"/>
    </source>
</evidence>
<name>A0A8K0MSG1_9ROSA</name>
<comment type="caution">
    <text evidence="3">The sequence shown here is derived from an EMBL/GenBank/DDBJ whole genome shotgun (WGS) entry which is preliminary data.</text>
</comment>
<dbReference type="GO" id="GO:0010181">
    <property type="term" value="F:FMN binding"/>
    <property type="evidence" value="ECO:0007669"/>
    <property type="project" value="InterPro"/>
</dbReference>
<evidence type="ECO:0000256" key="1">
    <source>
        <dbReference type="SAM" id="MobiDB-lite"/>
    </source>
</evidence>
<protein>
    <recommendedName>
        <fullName evidence="2">Flavodoxin-like domain-containing protein</fullName>
    </recommendedName>
</protein>
<dbReference type="EMBL" id="VOIH02000001">
    <property type="protein sequence ID" value="KAF3455840.1"/>
    <property type="molecule type" value="Genomic_DNA"/>
</dbReference>
<dbReference type="InterPro" id="IPR008254">
    <property type="entry name" value="Flavodoxin/NO_synth"/>
</dbReference>
<feature type="compositionally biased region" description="Basic residues" evidence="1">
    <location>
        <begin position="1"/>
        <end position="14"/>
    </location>
</feature>
<dbReference type="Gene3D" id="3.40.50.2000">
    <property type="entry name" value="Glycogen Phosphorylase B"/>
    <property type="match status" value="2"/>
</dbReference>
<dbReference type="Proteomes" id="UP000796880">
    <property type="component" value="Unassembled WGS sequence"/>
</dbReference>
<dbReference type="InterPro" id="IPR029039">
    <property type="entry name" value="Flavoprotein-like_sf"/>
</dbReference>
<keyword evidence="4" id="KW-1185">Reference proteome</keyword>
<dbReference type="SUPFAM" id="SSF52218">
    <property type="entry name" value="Flavoproteins"/>
    <property type="match status" value="1"/>
</dbReference>
<feature type="region of interest" description="Disordered" evidence="1">
    <location>
        <begin position="1"/>
        <end position="27"/>
    </location>
</feature>
<evidence type="ECO:0000313" key="4">
    <source>
        <dbReference type="Proteomes" id="UP000796880"/>
    </source>
</evidence>
<sequence length="169" mass="19083">MARKSRNRAKRGKLRPREARGDNGGRGLHLKLNYHSRKFIGVLNGIDTGACLKGQNSANDVQGKTENKEAIRRDLGLSSADVRKPLIITSPRENYILDDEYLYSCTFKQVVVMGIQDLYLNLYYSLYGHVETIAREIQRGANAEGVEASVWQVVPVWVIMRNYSALAVR</sequence>
<dbReference type="OrthoDB" id="2018403at2759"/>
<gene>
    <name evidence="3" type="ORF">FNV43_RR00482</name>
</gene>
<organism evidence="3 4">
    <name type="scientific">Rhamnella rubrinervis</name>
    <dbReference type="NCBI Taxonomy" id="2594499"/>
    <lineage>
        <taxon>Eukaryota</taxon>
        <taxon>Viridiplantae</taxon>
        <taxon>Streptophyta</taxon>
        <taxon>Embryophyta</taxon>
        <taxon>Tracheophyta</taxon>
        <taxon>Spermatophyta</taxon>
        <taxon>Magnoliopsida</taxon>
        <taxon>eudicotyledons</taxon>
        <taxon>Gunneridae</taxon>
        <taxon>Pentapetalae</taxon>
        <taxon>rosids</taxon>
        <taxon>fabids</taxon>
        <taxon>Rosales</taxon>
        <taxon>Rhamnaceae</taxon>
        <taxon>rhamnoid group</taxon>
        <taxon>Rhamneae</taxon>
        <taxon>Rhamnella</taxon>
    </lineage>
</organism>
<accession>A0A8K0MSG1</accession>
<dbReference type="PROSITE" id="PS50902">
    <property type="entry name" value="FLAVODOXIN_LIKE"/>
    <property type="match status" value="1"/>
</dbReference>
<evidence type="ECO:0000259" key="2">
    <source>
        <dbReference type="PROSITE" id="PS50902"/>
    </source>
</evidence>
<reference evidence="3" key="1">
    <citation type="submission" date="2020-03" db="EMBL/GenBank/DDBJ databases">
        <title>A high-quality chromosome-level genome assembly of a woody plant with both climbing and erect habits, Rhamnella rubrinervis.</title>
        <authorList>
            <person name="Lu Z."/>
            <person name="Yang Y."/>
            <person name="Zhu X."/>
            <person name="Sun Y."/>
        </authorList>
    </citation>
    <scope>NUCLEOTIDE SEQUENCE</scope>
    <source>
        <strain evidence="3">BYM</strain>
        <tissue evidence="3">Leaf</tissue>
    </source>
</reference>
<proteinExistence type="predicted"/>
<dbReference type="Gene3D" id="3.40.50.360">
    <property type="match status" value="1"/>
</dbReference>
<feature type="domain" description="Flavodoxin-like" evidence="2">
    <location>
        <begin position="119"/>
        <end position="169"/>
    </location>
</feature>
<dbReference type="AlphaFoldDB" id="A0A8K0MSG1"/>